<evidence type="ECO:0000256" key="1">
    <source>
        <dbReference type="SAM" id="Phobius"/>
    </source>
</evidence>
<reference evidence="2" key="1">
    <citation type="submission" date="2023-03" db="EMBL/GenBank/DDBJ databases">
        <title>Massive genome expansion in bonnet fungi (Mycena s.s.) driven by repeated elements and novel gene families across ecological guilds.</title>
        <authorList>
            <consortium name="Lawrence Berkeley National Laboratory"/>
            <person name="Harder C.B."/>
            <person name="Miyauchi S."/>
            <person name="Viragh M."/>
            <person name="Kuo A."/>
            <person name="Thoen E."/>
            <person name="Andreopoulos B."/>
            <person name="Lu D."/>
            <person name="Skrede I."/>
            <person name="Drula E."/>
            <person name="Henrissat B."/>
            <person name="Morin E."/>
            <person name="Kohler A."/>
            <person name="Barry K."/>
            <person name="LaButti K."/>
            <person name="Morin E."/>
            <person name="Salamov A."/>
            <person name="Lipzen A."/>
            <person name="Mereny Z."/>
            <person name="Hegedus B."/>
            <person name="Baldrian P."/>
            <person name="Stursova M."/>
            <person name="Weitz H."/>
            <person name="Taylor A."/>
            <person name="Grigoriev I.V."/>
            <person name="Nagy L.G."/>
            <person name="Martin F."/>
            <person name="Kauserud H."/>
        </authorList>
    </citation>
    <scope>NUCLEOTIDE SEQUENCE</scope>
    <source>
        <strain evidence="2">CBHHK182m</strain>
    </source>
</reference>
<keyword evidence="1" id="KW-0472">Membrane</keyword>
<gene>
    <name evidence="2" type="ORF">B0H16DRAFT_1459502</name>
</gene>
<keyword evidence="3" id="KW-1185">Reference proteome</keyword>
<organism evidence="2 3">
    <name type="scientific">Mycena metata</name>
    <dbReference type="NCBI Taxonomy" id="1033252"/>
    <lineage>
        <taxon>Eukaryota</taxon>
        <taxon>Fungi</taxon>
        <taxon>Dikarya</taxon>
        <taxon>Basidiomycota</taxon>
        <taxon>Agaricomycotina</taxon>
        <taxon>Agaricomycetes</taxon>
        <taxon>Agaricomycetidae</taxon>
        <taxon>Agaricales</taxon>
        <taxon>Marasmiineae</taxon>
        <taxon>Mycenaceae</taxon>
        <taxon>Mycena</taxon>
    </lineage>
</organism>
<comment type="caution">
    <text evidence="2">The sequence shown here is derived from an EMBL/GenBank/DDBJ whole genome shotgun (WGS) entry which is preliminary data.</text>
</comment>
<feature type="transmembrane region" description="Helical" evidence="1">
    <location>
        <begin position="138"/>
        <end position="157"/>
    </location>
</feature>
<evidence type="ECO:0000313" key="2">
    <source>
        <dbReference type="EMBL" id="KAJ7753198.1"/>
    </source>
</evidence>
<sequence>MTVASWRLTGVGPTLAMALVRRWLGVGQFLCSLVIVGIFFVFYVSCSQISLHIIENWGFWWAPGLNPDAKPIQCETQVGGGKNQGNKEIGQRLANAMASVGPTPVKHHEAAVMALAGCLMHDHFLPVRSRLAALYGDFYVLLLGANDIWLAVVLDYLS</sequence>
<keyword evidence="1" id="KW-0812">Transmembrane</keyword>
<keyword evidence="1" id="KW-1133">Transmembrane helix</keyword>
<accession>A0AAD7IYH0</accession>
<name>A0AAD7IYH0_9AGAR</name>
<protein>
    <submittedName>
        <fullName evidence="2">Uncharacterized protein</fullName>
    </submittedName>
</protein>
<dbReference type="Proteomes" id="UP001215598">
    <property type="component" value="Unassembled WGS sequence"/>
</dbReference>
<dbReference type="EMBL" id="JARKIB010000056">
    <property type="protein sequence ID" value="KAJ7753198.1"/>
    <property type="molecule type" value="Genomic_DNA"/>
</dbReference>
<dbReference type="AlphaFoldDB" id="A0AAD7IYH0"/>
<feature type="transmembrane region" description="Helical" evidence="1">
    <location>
        <begin position="23"/>
        <end position="44"/>
    </location>
</feature>
<evidence type="ECO:0000313" key="3">
    <source>
        <dbReference type="Proteomes" id="UP001215598"/>
    </source>
</evidence>
<proteinExistence type="predicted"/>